<gene>
    <name evidence="2" type="ORF">PQU94_05315</name>
</gene>
<feature type="region of interest" description="Disordered" evidence="1">
    <location>
        <begin position="46"/>
        <end position="81"/>
    </location>
</feature>
<dbReference type="RefSeq" id="WP_272740448.1">
    <property type="nucleotide sequence ID" value="NZ_JAQQKW010000002.1"/>
</dbReference>
<sequence>MSEHHRRDLLKGVAALPLLWTGAAATAAERVPAHLKGELDAERVLNGDYPYPPSPKVAAGQDRRGQRADRLVPPPAAGQHPRLLFTQAEIPEIRRRWQGTETGRHLLNAARQKVETALAKPDSLGKAFYDALSAGDLTAAQALVKSRGFPPPVGHYKPWIYGVVLQALIACIEGDTTTGTRAATALATYAGLIAPDIEQALSEPMNDDVWRVKLSGSLTGASRSGQGMRDVLAYQLLGYGYDFAHGFMTEAQREILRALIARVTYGRLWEGARLPHHFRNWNHVMVALQQPLLALAIEGEAGYDPRVYRLGVQIARDYLDYAFTENGVSTEAIGYIQFGFVWGMPFMVAADRRGEGLLSHAHHRAALDWYLHCETPGADAYISRGDGGDTGPALWTLAAWLYHFPDDPRVQALWAHQYGLSGVDNQTKTKRLNAFYGDVHLIEALIWAEEIGTPVPLDPARPVTLYDRTRGSLNTRTDWSDTAAFLTFENRLDSVGSSHEHADRGAFTFAALGKVWAKDNFRSPETRHHNSVLIDGKGQGYWPGPGEWLRVTETPDAITALCSHKAAYDWAWPKQILTEPAHSELFRYERWQDYAAQAARFREQYRGIPLQRDTRPSVTAFWSGFERGDPRQWDEDGWPVRYAFNPVQKAFRSLYFRKGPSPWLIIADEIQKDNSERLYEWLMQTGPEVDLIELAGNDMVLIDTSGQRAKGSAPRLLVRVLAMNEPQRAIDYTTRPSFRLETFERRDTLEAQSEVNALAGSRSFGLDKRLVIASRSRAPGFRVLLFPLAPGQAKPKTVWEDRDRLRLEASGAEPVRLAFDTSASFCDIRQIGGDGR</sequence>
<dbReference type="Gene3D" id="2.70.98.70">
    <property type="match status" value="1"/>
</dbReference>
<dbReference type="PROSITE" id="PS51318">
    <property type="entry name" value="TAT"/>
    <property type="match status" value="1"/>
</dbReference>
<proteinExistence type="predicted"/>
<dbReference type="Proteomes" id="UP001216595">
    <property type="component" value="Unassembled WGS sequence"/>
</dbReference>
<keyword evidence="3" id="KW-1185">Reference proteome</keyword>
<evidence type="ECO:0000256" key="1">
    <source>
        <dbReference type="SAM" id="MobiDB-lite"/>
    </source>
</evidence>
<name>A0ABT5IC24_9CAUL</name>
<protein>
    <submittedName>
        <fullName evidence="2">Uncharacterized protein</fullName>
    </submittedName>
</protein>
<accession>A0ABT5IC24</accession>
<evidence type="ECO:0000313" key="3">
    <source>
        <dbReference type="Proteomes" id="UP001216595"/>
    </source>
</evidence>
<organism evidence="2 3">
    <name type="scientific">Asticcacaulis currens</name>
    <dbReference type="NCBI Taxonomy" id="2984210"/>
    <lineage>
        <taxon>Bacteria</taxon>
        <taxon>Pseudomonadati</taxon>
        <taxon>Pseudomonadota</taxon>
        <taxon>Alphaproteobacteria</taxon>
        <taxon>Caulobacterales</taxon>
        <taxon>Caulobacteraceae</taxon>
        <taxon>Asticcacaulis</taxon>
    </lineage>
</organism>
<dbReference type="Gene3D" id="1.50.10.100">
    <property type="entry name" value="Chondroitin AC/alginate lyase"/>
    <property type="match status" value="1"/>
</dbReference>
<dbReference type="InterPro" id="IPR006311">
    <property type="entry name" value="TAT_signal"/>
</dbReference>
<dbReference type="InterPro" id="IPR008929">
    <property type="entry name" value="Chondroitin_lyas"/>
</dbReference>
<reference evidence="2 3" key="1">
    <citation type="submission" date="2023-01" db="EMBL/GenBank/DDBJ databases">
        <title>Novel species of the genus Asticcacaulis isolated from rivers.</title>
        <authorList>
            <person name="Lu H."/>
        </authorList>
    </citation>
    <scope>NUCLEOTIDE SEQUENCE [LARGE SCALE GENOMIC DNA]</scope>
    <source>
        <strain evidence="2 3">DXS10W</strain>
    </source>
</reference>
<feature type="compositionally biased region" description="Basic and acidic residues" evidence="1">
    <location>
        <begin position="61"/>
        <end position="70"/>
    </location>
</feature>
<dbReference type="SUPFAM" id="SSF48230">
    <property type="entry name" value="Chondroitin AC/alginate lyase"/>
    <property type="match status" value="1"/>
</dbReference>
<evidence type="ECO:0000313" key="2">
    <source>
        <dbReference type="EMBL" id="MDC7693698.1"/>
    </source>
</evidence>
<comment type="caution">
    <text evidence="2">The sequence shown here is derived from an EMBL/GenBank/DDBJ whole genome shotgun (WGS) entry which is preliminary data.</text>
</comment>
<dbReference type="EMBL" id="JAQQKW010000002">
    <property type="protein sequence ID" value="MDC7693698.1"/>
    <property type="molecule type" value="Genomic_DNA"/>
</dbReference>